<dbReference type="GO" id="GO:0005794">
    <property type="term" value="C:Golgi apparatus"/>
    <property type="evidence" value="ECO:0007669"/>
    <property type="project" value="TreeGrafter"/>
</dbReference>
<accession>A0A8C4Q7X2</accession>
<dbReference type="GO" id="GO:0005783">
    <property type="term" value="C:endoplasmic reticulum"/>
    <property type="evidence" value="ECO:0007669"/>
    <property type="project" value="TreeGrafter"/>
</dbReference>
<name>A0A8C4Q7X2_EPTBU</name>
<dbReference type="PANTHER" id="PTHR46515:SF1">
    <property type="entry name" value="TATA ELEMENT MODULATORY FACTOR"/>
    <property type="match status" value="1"/>
</dbReference>
<organism evidence="2 3">
    <name type="scientific">Eptatretus burgeri</name>
    <name type="common">Inshore hagfish</name>
    <dbReference type="NCBI Taxonomy" id="7764"/>
    <lineage>
        <taxon>Eukaryota</taxon>
        <taxon>Metazoa</taxon>
        <taxon>Chordata</taxon>
        <taxon>Craniata</taxon>
        <taxon>Vertebrata</taxon>
        <taxon>Cyclostomata</taxon>
        <taxon>Myxini</taxon>
        <taxon>Myxiniformes</taxon>
        <taxon>Myxinidae</taxon>
        <taxon>Eptatretinae</taxon>
        <taxon>Eptatretus</taxon>
    </lineage>
</organism>
<feature type="region of interest" description="Disordered" evidence="1">
    <location>
        <begin position="106"/>
        <end position="210"/>
    </location>
</feature>
<feature type="compositionally biased region" description="Basic and acidic residues" evidence="1">
    <location>
        <begin position="273"/>
        <end position="291"/>
    </location>
</feature>
<feature type="compositionally biased region" description="Basic and acidic residues" evidence="1">
    <location>
        <begin position="560"/>
        <end position="569"/>
    </location>
</feature>
<dbReference type="Proteomes" id="UP000694388">
    <property type="component" value="Unplaced"/>
</dbReference>
<dbReference type="PANTHER" id="PTHR46515">
    <property type="entry name" value="TATA ELEMENT MODULATORY FACTOR TMF1"/>
    <property type="match status" value="1"/>
</dbReference>
<protein>
    <submittedName>
        <fullName evidence="2">Uncharacterized protein</fullName>
    </submittedName>
</protein>
<reference evidence="2" key="1">
    <citation type="submission" date="2025-08" db="UniProtKB">
        <authorList>
            <consortium name="Ensembl"/>
        </authorList>
    </citation>
    <scope>IDENTIFICATION</scope>
</reference>
<reference evidence="2" key="2">
    <citation type="submission" date="2025-09" db="UniProtKB">
        <authorList>
            <consortium name="Ensembl"/>
        </authorList>
    </citation>
    <scope>IDENTIFICATION</scope>
</reference>
<keyword evidence="3" id="KW-1185">Reference proteome</keyword>
<feature type="region of interest" description="Disordered" evidence="1">
    <location>
        <begin position="231"/>
        <end position="334"/>
    </location>
</feature>
<proteinExistence type="predicted"/>
<feature type="compositionally biased region" description="Polar residues" evidence="1">
    <location>
        <begin position="292"/>
        <end position="310"/>
    </location>
</feature>
<feature type="compositionally biased region" description="Polar residues" evidence="1">
    <location>
        <begin position="231"/>
        <end position="244"/>
    </location>
</feature>
<evidence type="ECO:0000313" key="2">
    <source>
        <dbReference type="Ensembl" id="ENSEBUP00000011160.1"/>
    </source>
</evidence>
<feature type="region of interest" description="Disordered" evidence="1">
    <location>
        <begin position="37"/>
        <end position="61"/>
    </location>
</feature>
<feature type="compositionally biased region" description="Polar residues" evidence="1">
    <location>
        <begin position="48"/>
        <end position="61"/>
    </location>
</feature>
<dbReference type="AlphaFoldDB" id="A0A8C4Q7X2"/>
<feature type="region of interest" description="Disordered" evidence="1">
    <location>
        <begin position="550"/>
        <end position="571"/>
    </location>
</feature>
<dbReference type="Ensembl" id="ENSEBUT00000011722.1">
    <property type="protein sequence ID" value="ENSEBUP00000011160.1"/>
    <property type="gene ID" value="ENSEBUG00000007168.1"/>
</dbReference>
<feature type="compositionally biased region" description="Basic and acidic residues" evidence="1">
    <location>
        <begin position="136"/>
        <end position="152"/>
    </location>
</feature>
<evidence type="ECO:0000256" key="1">
    <source>
        <dbReference type="SAM" id="MobiDB-lite"/>
    </source>
</evidence>
<evidence type="ECO:0000313" key="3">
    <source>
        <dbReference type="Proteomes" id="UP000694388"/>
    </source>
</evidence>
<dbReference type="InterPro" id="IPR052602">
    <property type="entry name" value="Growth_transcription_reg"/>
</dbReference>
<sequence>MSWFNTAHLSVFAKQAFTQAQRSIDRVLDIQEEEEVACDGGPLGDTPQDVTETPSTPGSGNWTVTEWGLTSTPTASHELAHAITTPISRVLTEDNETFFSSFLSETTQSHSGSGGGGGCAAAAAAASSPLPNNKAAQRDARSRACREDEKPAEQSARFLGEKVASRNAQQMHEEESKTQIDSQKVITEPPLKTEKPQDGENDDDPAAESDGTLTQCVVHENVSGSLLQEMPQCSMTPDSMSVSCSGFEPEEGLDTSKQTRSLPFAPPENLLKVVDDKKEGLSDGKAEDRQSKTPSPSACAHSSGTSSTSDIEVLDHDSVVSETSGGSRTEQKNMLPLVHSFQLSEQFSRDGERVGTLDDTRLYESGSSASTDGFERIDASSLRSLESRSVSEMNSDEEAIPGASAQVLVSTSQGEEPSGSDPDVQQADSDVAEDRERVADLLCTESEETFDFPIVNVQCIDGDVAGAESEKAATSLQGSDVSYEMDRSTTPVYEDSYGGCMLDIVDHAEIAKARTGVEVDAQPAYCSFTEKEMRNEMFQVEEPDKRTVLVDQPDGSPRVQTEKSDRNELHNIVSDLTQRLNTREDQLLTVNKEKARLEEIHDNLQE</sequence>
<feature type="region of interest" description="Disordered" evidence="1">
    <location>
        <begin position="408"/>
        <end position="433"/>
    </location>
</feature>